<feature type="transmembrane region" description="Helical" evidence="1">
    <location>
        <begin position="12"/>
        <end position="33"/>
    </location>
</feature>
<keyword evidence="3" id="KW-1185">Reference proteome</keyword>
<dbReference type="EMBL" id="VLLI01000012">
    <property type="protein sequence ID" value="TWI96764.1"/>
    <property type="molecule type" value="Genomic_DNA"/>
</dbReference>
<evidence type="ECO:0000313" key="3">
    <source>
        <dbReference type="Proteomes" id="UP000317010"/>
    </source>
</evidence>
<dbReference type="RefSeq" id="WP_211360843.1">
    <property type="nucleotide sequence ID" value="NZ_VLLI01000012.1"/>
</dbReference>
<keyword evidence="1" id="KW-0812">Transmembrane</keyword>
<proteinExistence type="predicted"/>
<dbReference type="PANTHER" id="PTHR47197">
    <property type="entry name" value="PROTEIN NIRF"/>
    <property type="match status" value="1"/>
</dbReference>
<evidence type="ECO:0000313" key="2">
    <source>
        <dbReference type="EMBL" id="TWI96764.1"/>
    </source>
</evidence>
<dbReference type="AlphaFoldDB" id="A0A562TU79"/>
<reference evidence="2 3" key="1">
    <citation type="submission" date="2019-07" db="EMBL/GenBank/DDBJ databases">
        <title>Genomic Encyclopedia of Archaeal and Bacterial Type Strains, Phase II (KMG-II): from individual species to whole genera.</title>
        <authorList>
            <person name="Goeker M."/>
        </authorList>
    </citation>
    <scope>NUCLEOTIDE SEQUENCE [LARGE SCALE GENOMIC DNA]</scope>
    <source>
        <strain evidence="2 3">ATCC BAA-1854</strain>
    </source>
</reference>
<comment type="caution">
    <text evidence="2">The sequence shown here is derived from an EMBL/GenBank/DDBJ whole genome shotgun (WGS) entry which is preliminary data.</text>
</comment>
<evidence type="ECO:0000256" key="1">
    <source>
        <dbReference type="SAM" id="Phobius"/>
    </source>
</evidence>
<dbReference type="Gene3D" id="2.130.10.10">
    <property type="entry name" value="YVTN repeat-like/Quinoprotein amine dehydrogenase"/>
    <property type="match status" value="2"/>
</dbReference>
<dbReference type="InterPro" id="IPR011045">
    <property type="entry name" value="N2O_reductase_N"/>
</dbReference>
<accession>A0A562TU79</accession>
<sequence length="364" mass="38554">MKKASDNQYSAIVNFIKPSIASLAAVLIFMALITVKTNCNAQSAQQYYLLALSKADHTLAIVDPVTFKVIARVPVGPDPHEVIASADGKTAYVSNYAGGSLHELDIIDLVAQKPLPSVDTKPLIGLHGLDFANGKVWFTAEGSKTIGSYDPQSGQVDWAMGTGQGRTHMIYVTPDAKRIYTTNVSSGTVSILVDSLLPPPTSPTGQTFPGAKPHWDWIHTIIPVSIGSEGFDVSPDGKELWTAAAPDGVISIIDLTELKKSGKIDSKALGANRLKFTPDGKRVLVTSLSNGNLFIYDAATHKELKRINTGRGAAGILVSPDGLRAFIGCTADNYVAVVDLKTLQITGHIDVGGGPDGLAWAVKP</sequence>
<protein>
    <submittedName>
        <fullName evidence="2">YVTN family beta-propeller protein</fullName>
    </submittedName>
</protein>
<dbReference type="SUPFAM" id="SSF50974">
    <property type="entry name" value="Nitrous oxide reductase, N-terminal domain"/>
    <property type="match status" value="1"/>
</dbReference>
<organism evidence="2 3">
    <name type="scientific">Mucilaginibacter frigoritolerans</name>
    <dbReference type="NCBI Taxonomy" id="652788"/>
    <lineage>
        <taxon>Bacteria</taxon>
        <taxon>Pseudomonadati</taxon>
        <taxon>Bacteroidota</taxon>
        <taxon>Sphingobacteriia</taxon>
        <taxon>Sphingobacteriales</taxon>
        <taxon>Sphingobacteriaceae</taxon>
        <taxon>Mucilaginibacter</taxon>
    </lineage>
</organism>
<keyword evidence="1" id="KW-0472">Membrane</keyword>
<dbReference type="InterPro" id="IPR015943">
    <property type="entry name" value="WD40/YVTN_repeat-like_dom_sf"/>
</dbReference>
<gene>
    <name evidence="2" type="ORF">JN11_03876</name>
</gene>
<dbReference type="InterPro" id="IPR051200">
    <property type="entry name" value="Host-pathogen_enzymatic-act"/>
</dbReference>
<dbReference type="Proteomes" id="UP000317010">
    <property type="component" value="Unassembled WGS sequence"/>
</dbReference>
<name>A0A562TU79_9SPHI</name>
<keyword evidence="1" id="KW-1133">Transmembrane helix</keyword>
<dbReference type="PANTHER" id="PTHR47197:SF3">
    <property type="entry name" value="DIHYDRO-HEME D1 DEHYDROGENASE"/>
    <property type="match status" value="1"/>
</dbReference>